<keyword evidence="1" id="KW-0732">Signal</keyword>
<evidence type="ECO:0000313" key="2">
    <source>
        <dbReference type="EMBL" id="SDL40972.1"/>
    </source>
</evidence>
<dbReference type="EMBL" id="FNEE01000036">
    <property type="protein sequence ID" value="SDL40972.1"/>
    <property type="molecule type" value="Genomic_DNA"/>
</dbReference>
<evidence type="ECO:0008006" key="4">
    <source>
        <dbReference type="Google" id="ProtNLM"/>
    </source>
</evidence>
<protein>
    <recommendedName>
        <fullName evidence="4">DUF680 domain-containing protein</fullName>
    </recommendedName>
</protein>
<organism evidence="2 3">
    <name type="scientific">Mesorhizobium muleiense</name>
    <dbReference type="NCBI Taxonomy" id="1004279"/>
    <lineage>
        <taxon>Bacteria</taxon>
        <taxon>Pseudomonadati</taxon>
        <taxon>Pseudomonadota</taxon>
        <taxon>Alphaproteobacteria</taxon>
        <taxon>Hyphomicrobiales</taxon>
        <taxon>Phyllobacteriaceae</taxon>
        <taxon>Mesorhizobium</taxon>
    </lineage>
</organism>
<sequence length="81" mass="8218">MKKTILTVAAVLAFSGAAFADQSQPDKQAPAAACADTGIKLDCGATGSVEKAGAATHKGSTESKDPRLGIDIDPWIVPSTF</sequence>
<keyword evidence="3" id="KW-1185">Reference proteome</keyword>
<dbReference type="RefSeq" id="WP_091600438.1">
    <property type="nucleotide sequence ID" value="NZ_FNEE01000036.1"/>
</dbReference>
<reference evidence="3" key="1">
    <citation type="submission" date="2016-10" db="EMBL/GenBank/DDBJ databases">
        <authorList>
            <person name="Varghese N."/>
            <person name="Submissions S."/>
        </authorList>
    </citation>
    <scope>NUCLEOTIDE SEQUENCE [LARGE SCALE GENOMIC DNA]</scope>
    <source>
        <strain evidence="3">CGMCC 1.11022</strain>
    </source>
</reference>
<feature type="signal peptide" evidence="1">
    <location>
        <begin position="1"/>
        <end position="20"/>
    </location>
</feature>
<evidence type="ECO:0000313" key="3">
    <source>
        <dbReference type="Proteomes" id="UP000198894"/>
    </source>
</evidence>
<dbReference type="AlphaFoldDB" id="A0A1G9JUB5"/>
<proteinExistence type="predicted"/>
<evidence type="ECO:0000256" key="1">
    <source>
        <dbReference type="SAM" id="SignalP"/>
    </source>
</evidence>
<accession>A0A1G9JUB5</accession>
<gene>
    <name evidence="2" type="ORF">SAMN05428953_13611</name>
</gene>
<name>A0A1G9JUB5_9HYPH</name>
<feature type="chain" id="PRO_5011552275" description="DUF680 domain-containing protein" evidence="1">
    <location>
        <begin position="21"/>
        <end position="81"/>
    </location>
</feature>
<dbReference type="Proteomes" id="UP000198894">
    <property type="component" value="Unassembled WGS sequence"/>
</dbReference>